<evidence type="ECO:0000313" key="2">
    <source>
        <dbReference type="Proteomes" id="UP000295550"/>
    </source>
</evidence>
<sequence>MLFIESVYLVLPGDLPAIRHIQGSQKGTIQTVEGLKLIVAQLLEDAHRRQKLAPNTSTENRIADAVAVLGE</sequence>
<dbReference type="Proteomes" id="UP000295550">
    <property type="component" value="Unassembled WGS sequence"/>
</dbReference>
<proteinExistence type="predicted"/>
<dbReference type="RefSeq" id="WP_132347970.1">
    <property type="nucleotide sequence ID" value="NZ_CAWOLF010000032.1"/>
</dbReference>
<reference evidence="1 2" key="1">
    <citation type="journal article" date="2019" name="Int. J. Syst. Evol. Microbiol.">
        <title>Photorhabdus khanii subsp. guanajuatensis subsp. nov., isolated from Heterorhabditis atacamensis, and Photorhabdus luminescens subsp. mexicana subsp. nov., isolated from Heterorhabditis mexicana entomopathogenic nematodes.</title>
        <authorList>
            <person name="Machado R.A.R."/>
            <person name="Bruno P."/>
            <person name="Arce C.C.M."/>
            <person name="Liechti N."/>
            <person name="Kohler A."/>
            <person name="Bernal J."/>
            <person name="Bruggmann R."/>
            <person name="Turlings T.C.J."/>
        </authorList>
    </citation>
    <scope>NUCLEOTIDE SEQUENCE [LARGE SCALE GENOMIC DNA]</scope>
    <source>
        <strain evidence="1 2">MEX47-22</strain>
    </source>
</reference>
<name>A0A4R4IX94_PHOLU</name>
<evidence type="ECO:0000313" key="1">
    <source>
        <dbReference type="EMBL" id="TDB45312.1"/>
    </source>
</evidence>
<organism evidence="1 2">
    <name type="scientific">Photorhabdus luminescens subsp. mexicana</name>
    <dbReference type="NCBI Taxonomy" id="2100167"/>
    <lineage>
        <taxon>Bacteria</taxon>
        <taxon>Pseudomonadati</taxon>
        <taxon>Pseudomonadota</taxon>
        <taxon>Gammaproteobacteria</taxon>
        <taxon>Enterobacterales</taxon>
        <taxon>Morganellaceae</taxon>
        <taxon>Photorhabdus</taxon>
    </lineage>
</organism>
<comment type="caution">
    <text evidence="1">The sequence shown here is derived from an EMBL/GenBank/DDBJ whole genome shotgun (WGS) entry which is preliminary data.</text>
</comment>
<accession>A0A4R4IX94</accession>
<dbReference type="EMBL" id="PUJX01000032">
    <property type="protein sequence ID" value="TDB45312.1"/>
    <property type="molecule type" value="Genomic_DNA"/>
</dbReference>
<protein>
    <submittedName>
        <fullName evidence="1">Uncharacterized protein</fullName>
    </submittedName>
</protein>
<dbReference type="AlphaFoldDB" id="A0A4R4IX94"/>
<gene>
    <name evidence="1" type="ORF">C5468_21280</name>
</gene>